<reference evidence="9" key="1">
    <citation type="submission" date="2020-11" db="EMBL/GenBank/DDBJ databases">
        <authorList>
            <person name="Tran Van P."/>
        </authorList>
    </citation>
    <scope>NUCLEOTIDE SEQUENCE</scope>
</reference>
<comment type="similarity">
    <text evidence="2">Belongs to the ninjurin family.</text>
</comment>
<evidence type="ECO:0000256" key="7">
    <source>
        <dbReference type="SAM" id="MobiDB-lite"/>
    </source>
</evidence>
<name>A0A7R9BI21_9CRUS</name>
<keyword evidence="10" id="KW-1185">Reference proteome</keyword>
<comment type="subcellular location">
    <subcellularLocation>
        <location evidence="1">Membrane</location>
        <topology evidence="1">Multi-pass membrane protein</topology>
    </subcellularLocation>
</comment>
<protein>
    <recommendedName>
        <fullName evidence="11">Ninjurin-2</fullName>
    </recommendedName>
</protein>
<proteinExistence type="inferred from homology"/>
<dbReference type="PANTHER" id="PTHR12316:SF17">
    <property type="entry name" value="NINJURIN C, ISOFORM D"/>
    <property type="match status" value="1"/>
</dbReference>
<keyword evidence="4" id="KW-0130">Cell adhesion</keyword>
<sequence length="152" mass="16550">MAPGGSPAAAAGRRGEAEDDYGSERRPLDLNKYTTKKTIAQGMLDVALLTANASQLKYVLTNHGNQQVHFYYLLLVLISVSIALQVIVGILILVVGNVNINRKENHYVGNIINNFTVGLIFLISVINIVISSLGLDNYSSQYQYQPVVTGNN</sequence>
<evidence type="ECO:0000256" key="3">
    <source>
        <dbReference type="ARBA" id="ARBA00022692"/>
    </source>
</evidence>
<dbReference type="PANTHER" id="PTHR12316">
    <property type="entry name" value="NINJURIN-RELATED"/>
    <property type="match status" value="1"/>
</dbReference>
<organism evidence="9">
    <name type="scientific">Notodromas monacha</name>
    <dbReference type="NCBI Taxonomy" id="399045"/>
    <lineage>
        <taxon>Eukaryota</taxon>
        <taxon>Metazoa</taxon>
        <taxon>Ecdysozoa</taxon>
        <taxon>Arthropoda</taxon>
        <taxon>Crustacea</taxon>
        <taxon>Oligostraca</taxon>
        <taxon>Ostracoda</taxon>
        <taxon>Podocopa</taxon>
        <taxon>Podocopida</taxon>
        <taxon>Cypridocopina</taxon>
        <taxon>Cypridoidea</taxon>
        <taxon>Cyprididae</taxon>
        <taxon>Notodromas</taxon>
    </lineage>
</organism>
<evidence type="ECO:0000313" key="9">
    <source>
        <dbReference type="EMBL" id="CAD7274139.1"/>
    </source>
</evidence>
<evidence type="ECO:0000256" key="8">
    <source>
        <dbReference type="SAM" id="Phobius"/>
    </source>
</evidence>
<gene>
    <name evidence="9" type="ORF">NMOB1V02_LOCUS1991</name>
</gene>
<feature type="compositionally biased region" description="Low complexity" evidence="7">
    <location>
        <begin position="1"/>
        <end position="12"/>
    </location>
</feature>
<evidence type="ECO:0000256" key="6">
    <source>
        <dbReference type="ARBA" id="ARBA00023136"/>
    </source>
</evidence>
<dbReference type="AlphaFoldDB" id="A0A7R9BI21"/>
<dbReference type="OrthoDB" id="6114058at2759"/>
<feature type="transmembrane region" description="Helical" evidence="8">
    <location>
        <begin position="107"/>
        <end position="130"/>
    </location>
</feature>
<dbReference type="GO" id="GO:0042246">
    <property type="term" value="P:tissue regeneration"/>
    <property type="evidence" value="ECO:0007669"/>
    <property type="project" value="InterPro"/>
</dbReference>
<evidence type="ECO:0000256" key="1">
    <source>
        <dbReference type="ARBA" id="ARBA00004141"/>
    </source>
</evidence>
<dbReference type="Pfam" id="PF04923">
    <property type="entry name" value="Ninjurin"/>
    <property type="match status" value="1"/>
</dbReference>
<keyword evidence="5 8" id="KW-1133">Transmembrane helix</keyword>
<dbReference type="EMBL" id="OA882246">
    <property type="protein sequence ID" value="CAD7274139.1"/>
    <property type="molecule type" value="Genomic_DNA"/>
</dbReference>
<feature type="transmembrane region" description="Helical" evidence="8">
    <location>
        <begin position="70"/>
        <end position="95"/>
    </location>
</feature>
<dbReference type="Proteomes" id="UP000678499">
    <property type="component" value="Unassembled WGS sequence"/>
</dbReference>
<accession>A0A7R9BI21</accession>
<keyword evidence="6 8" id="KW-0472">Membrane</keyword>
<evidence type="ECO:0008006" key="11">
    <source>
        <dbReference type="Google" id="ProtNLM"/>
    </source>
</evidence>
<evidence type="ECO:0000313" key="10">
    <source>
        <dbReference type="Proteomes" id="UP000678499"/>
    </source>
</evidence>
<evidence type="ECO:0000256" key="5">
    <source>
        <dbReference type="ARBA" id="ARBA00022989"/>
    </source>
</evidence>
<evidence type="ECO:0000256" key="4">
    <source>
        <dbReference type="ARBA" id="ARBA00022889"/>
    </source>
</evidence>
<keyword evidence="3 8" id="KW-0812">Transmembrane</keyword>
<dbReference type="GO" id="GO:0016020">
    <property type="term" value="C:membrane"/>
    <property type="evidence" value="ECO:0007669"/>
    <property type="project" value="UniProtKB-SubCell"/>
</dbReference>
<dbReference type="GO" id="GO:0007155">
    <property type="term" value="P:cell adhesion"/>
    <property type="evidence" value="ECO:0007669"/>
    <property type="project" value="UniProtKB-KW"/>
</dbReference>
<dbReference type="EMBL" id="CAJPEX010000209">
    <property type="protein sequence ID" value="CAG0914291.1"/>
    <property type="molecule type" value="Genomic_DNA"/>
</dbReference>
<dbReference type="InterPro" id="IPR007007">
    <property type="entry name" value="Ninjurin"/>
</dbReference>
<evidence type="ECO:0000256" key="2">
    <source>
        <dbReference type="ARBA" id="ARBA00008141"/>
    </source>
</evidence>
<feature type="region of interest" description="Disordered" evidence="7">
    <location>
        <begin position="1"/>
        <end position="26"/>
    </location>
</feature>